<evidence type="ECO:0000256" key="1">
    <source>
        <dbReference type="ARBA" id="ARBA00022448"/>
    </source>
</evidence>
<dbReference type="GO" id="GO:0005886">
    <property type="term" value="C:plasma membrane"/>
    <property type="evidence" value="ECO:0007669"/>
    <property type="project" value="TreeGrafter"/>
</dbReference>
<evidence type="ECO:0000256" key="4">
    <source>
        <dbReference type="SAM" id="MobiDB-lite"/>
    </source>
</evidence>
<keyword evidence="3 6" id="KW-0067">ATP-binding</keyword>
<evidence type="ECO:0000256" key="2">
    <source>
        <dbReference type="ARBA" id="ARBA00022741"/>
    </source>
</evidence>
<name>A0A5M6DJ73_9BACT</name>
<keyword evidence="1" id="KW-0813">Transport</keyword>
<dbReference type="PANTHER" id="PTHR24220">
    <property type="entry name" value="IMPORT ATP-BINDING PROTEIN"/>
    <property type="match status" value="1"/>
</dbReference>
<dbReference type="PROSITE" id="PS00211">
    <property type="entry name" value="ABC_TRANSPORTER_1"/>
    <property type="match status" value="1"/>
</dbReference>
<dbReference type="InterPro" id="IPR015854">
    <property type="entry name" value="ABC_transpr_LolD-like"/>
</dbReference>
<reference evidence="6 7" key="1">
    <citation type="submission" date="2019-08" db="EMBL/GenBank/DDBJ databases">
        <authorList>
            <person name="Dhanesh K."/>
            <person name="Kumar G."/>
            <person name="Sasikala C."/>
            <person name="Venkata Ramana C."/>
        </authorList>
    </citation>
    <scope>NUCLEOTIDE SEQUENCE [LARGE SCALE GENOMIC DNA]</scope>
    <source>
        <strain evidence="6 7">JC645</strain>
    </source>
</reference>
<dbReference type="PANTHER" id="PTHR24220:SF376">
    <property type="entry name" value="ABC TRANSPORTER"/>
    <property type="match status" value="1"/>
</dbReference>
<feature type="domain" description="ABC transporter" evidence="5">
    <location>
        <begin position="37"/>
        <end position="255"/>
    </location>
</feature>
<dbReference type="SUPFAM" id="SSF52540">
    <property type="entry name" value="P-loop containing nucleoside triphosphate hydrolases"/>
    <property type="match status" value="1"/>
</dbReference>
<protein>
    <submittedName>
        <fullName evidence="6">ABC transporter ATP-binding protein</fullName>
    </submittedName>
</protein>
<dbReference type="AlphaFoldDB" id="A0A5M6DJ73"/>
<feature type="region of interest" description="Disordered" evidence="4">
    <location>
        <begin position="1"/>
        <end position="25"/>
    </location>
</feature>
<accession>A0A5M6DJ73</accession>
<organism evidence="6 7">
    <name type="scientific">Roseiconus nitratireducens</name>
    <dbReference type="NCBI Taxonomy" id="2605748"/>
    <lineage>
        <taxon>Bacteria</taxon>
        <taxon>Pseudomonadati</taxon>
        <taxon>Planctomycetota</taxon>
        <taxon>Planctomycetia</taxon>
        <taxon>Pirellulales</taxon>
        <taxon>Pirellulaceae</taxon>
        <taxon>Roseiconus</taxon>
    </lineage>
</organism>
<feature type="compositionally biased region" description="Polar residues" evidence="4">
    <location>
        <begin position="1"/>
        <end position="15"/>
    </location>
</feature>
<dbReference type="InterPro" id="IPR003439">
    <property type="entry name" value="ABC_transporter-like_ATP-bd"/>
</dbReference>
<dbReference type="GO" id="GO:0005524">
    <property type="term" value="F:ATP binding"/>
    <property type="evidence" value="ECO:0007669"/>
    <property type="project" value="UniProtKB-KW"/>
</dbReference>
<dbReference type="Proteomes" id="UP000324479">
    <property type="component" value="Unassembled WGS sequence"/>
</dbReference>
<gene>
    <name evidence="6" type="ORF">FYK55_05295</name>
</gene>
<keyword evidence="7" id="KW-1185">Reference proteome</keyword>
<dbReference type="PROSITE" id="PS50893">
    <property type="entry name" value="ABC_TRANSPORTER_2"/>
    <property type="match status" value="1"/>
</dbReference>
<dbReference type="InterPro" id="IPR027417">
    <property type="entry name" value="P-loop_NTPase"/>
</dbReference>
<dbReference type="InterPro" id="IPR017911">
    <property type="entry name" value="MacB-like_ATP-bd"/>
</dbReference>
<dbReference type="Pfam" id="PF00005">
    <property type="entry name" value="ABC_tran"/>
    <property type="match status" value="1"/>
</dbReference>
<dbReference type="EMBL" id="VWOX01000002">
    <property type="protein sequence ID" value="KAA5546300.1"/>
    <property type="molecule type" value="Genomic_DNA"/>
</dbReference>
<keyword evidence="2" id="KW-0547">Nucleotide-binding</keyword>
<dbReference type="GO" id="GO:0022857">
    <property type="term" value="F:transmembrane transporter activity"/>
    <property type="evidence" value="ECO:0007669"/>
    <property type="project" value="TreeGrafter"/>
</dbReference>
<evidence type="ECO:0000256" key="3">
    <source>
        <dbReference type="ARBA" id="ARBA00022840"/>
    </source>
</evidence>
<evidence type="ECO:0000313" key="6">
    <source>
        <dbReference type="EMBL" id="KAA5546300.1"/>
    </source>
</evidence>
<dbReference type="InterPro" id="IPR017871">
    <property type="entry name" value="ABC_transporter-like_CS"/>
</dbReference>
<dbReference type="Gene3D" id="3.40.50.300">
    <property type="entry name" value="P-loop containing nucleotide triphosphate hydrolases"/>
    <property type="match status" value="1"/>
</dbReference>
<evidence type="ECO:0000313" key="7">
    <source>
        <dbReference type="Proteomes" id="UP000324479"/>
    </source>
</evidence>
<dbReference type="InterPro" id="IPR003593">
    <property type="entry name" value="AAA+_ATPase"/>
</dbReference>
<evidence type="ECO:0000259" key="5">
    <source>
        <dbReference type="PROSITE" id="PS50893"/>
    </source>
</evidence>
<proteinExistence type="predicted"/>
<comment type="caution">
    <text evidence="6">The sequence shown here is derived from an EMBL/GenBank/DDBJ whole genome shotgun (WGS) entry which is preliminary data.</text>
</comment>
<sequence>MNTNSRPTSHPTSGDINAFAITPRNAPSDSVAPGAVLRAEGITKSYVIGGTARKVLDGLDFRVDYGESVFLAGPSGSGKTTLLSILGLLLTADSGELFLRERRVDALSAEERSQVRRDSIGFVFQRFQLIAALSARDNVAIPLTLHGHPLHQARGKAEELLERVGLRDHRLALPGSMSPGQCQRVALARALITEPALILADEPTAALDGVAGRAVMELMRELTTNFATATVVVTHDPRIFPFADRICEMENGGFK</sequence>
<dbReference type="CDD" id="cd03255">
    <property type="entry name" value="ABC_MJ0796_LolCDE_FtsE"/>
    <property type="match status" value="1"/>
</dbReference>
<dbReference type="GO" id="GO:0016887">
    <property type="term" value="F:ATP hydrolysis activity"/>
    <property type="evidence" value="ECO:0007669"/>
    <property type="project" value="InterPro"/>
</dbReference>
<dbReference type="RefSeq" id="WP_150075307.1">
    <property type="nucleotide sequence ID" value="NZ_VWOX01000002.1"/>
</dbReference>
<dbReference type="SMART" id="SM00382">
    <property type="entry name" value="AAA"/>
    <property type="match status" value="1"/>
</dbReference>